<gene>
    <name evidence="7" type="primary">HMMR</name>
</gene>
<evidence type="ECO:0000256" key="3">
    <source>
        <dbReference type="ARBA" id="ARBA00023212"/>
    </source>
</evidence>
<feature type="coiled-coil region" evidence="4">
    <location>
        <begin position="130"/>
        <end position="192"/>
    </location>
</feature>
<feature type="compositionally biased region" description="Polar residues" evidence="5">
    <location>
        <begin position="82"/>
        <end position="93"/>
    </location>
</feature>
<feature type="region of interest" description="Disordered" evidence="5">
    <location>
        <begin position="82"/>
        <end position="113"/>
    </location>
</feature>
<dbReference type="Pfam" id="PF15905">
    <property type="entry name" value="HMMR_N"/>
    <property type="match status" value="1"/>
</dbReference>
<evidence type="ECO:0000259" key="6">
    <source>
        <dbReference type="Pfam" id="PF15908"/>
    </source>
</evidence>
<dbReference type="GO" id="GO:0005829">
    <property type="term" value="C:cytosol"/>
    <property type="evidence" value="ECO:0007669"/>
    <property type="project" value="Ensembl"/>
</dbReference>
<accession>A0A670IXE8</accession>
<dbReference type="InterPro" id="IPR031794">
    <property type="entry name" value="HMMR_C"/>
</dbReference>
<reference evidence="7" key="2">
    <citation type="submission" date="2025-08" db="UniProtKB">
        <authorList>
            <consortium name="Ensembl"/>
        </authorList>
    </citation>
    <scope>IDENTIFICATION</scope>
</reference>
<dbReference type="GO" id="GO:0006898">
    <property type="term" value="P:receptor-mediated endocytosis"/>
    <property type="evidence" value="ECO:0007669"/>
    <property type="project" value="Ensembl"/>
</dbReference>
<dbReference type="PANTHER" id="PTHR18956:SF6">
    <property type="entry name" value="HYALURONAN MEDIATED MOTILITY RECEPTOR"/>
    <property type="match status" value="1"/>
</dbReference>
<keyword evidence="8" id="KW-1185">Reference proteome</keyword>
<feature type="coiled-coil region" evidence="4">
    <location>
        <begin position="232"/>
        <end position="445"/>
    </location>
</feature>
<dbReference type="CTD" id="3161"/>
<dbReference type="GO" id="GO:0005813">
    <property type="term" value="C:centrosome"/>
    <property type="evidence" value="ECO:0007669"/>
    <property type="project" value="Ensembl"/>
</dbReference>
<evidence type="ECO:0000313" key="8">
    <source>
        <dbReference type="Proteomes" id="UP000472272"/>
    </source>
</evidence>
<dbReference type="Pfam" id="PF15908">
    <property type="entry name" value="HMMR_C"/>
    <property type="match status" value="1"/>
</dbReference>
<evidence type="ECO:0000256" key="4">
    <source>
        <dbReference type="SAM" id="Coils"/>
    </source>
</evidence>
<dbReference type="PANTHER" id="PTHR18956">
    <property type="entry name" value="HYALURONAN MEDIATED MOTILITY RECEPTOR"/>
    <property type="match status" value="1"/>
</dbReference>
<dbReference type="AlphaFoldDB" id="A0A670IXE8"/>
<dbReference type="Proteomes" id="UP000472272">
    <property type="component" value="Chromosome 2"/>
</dbReference>
<reference evidence="7" key="3">
    <citation type="submission" date="2025-09" db="UniProtKB">
        <authorList>
            <consortium name="Ensembl"/>
        </authorList>
    </citation>
    <scope>IDENTIFICATION</scope>
</reference>
<sequence length="735" mass="84284">MTREVGRRGFLNSFCSLQAGQTLLFAMSFPKAPLRRFNEAPTCAPSPGAYDVKTSDPSKGPVSFDKSQRFKEHMEDAGIQQNVTSMKPSSTASRKLDSKNLKPNSAGMKAGKDLASKKDLKTCKELEKEIRVLIGERGQQDKRLQALEEELAKSESKLSAAIREKTSLLANIASLEKQQLELIRTNELLKSKFHEDGTRKNTRLWIEVMKLRNLRNAKKTGSVKQEDTEMKLHKVQKDLVQSQEKVAQLEEQLTASERQAEETCDLENLLEYIAELANVSEQVDKYKLDVIQLEAIIEAKNKDIDTLQNTLETKEATLSTEIEELHERCKLLEQQKEKCLIEYGEKEKTANAEIDLLKEKLIQEEQERQKQKEAYNVASANLRQGLERELRETMAELERLHAKEDQVEMVVKHLENVKESQAEKLAALEAELIGKTEELEKLGSLRRSTVVKMQEEHSNTLCRLGETVAEFETYKVFVVQEITSLKQEKTALQDRLLEMSKTVQHVTQKMEDAQLAKEMAQEENARMILDAQTKVELKDAEIKRIKESSIVEIANLQSKLEEQSEYFKKQLEIERRTVAEKVEADCRESLETWRTQYEDLLNKVKPFQKQLDAYEAEKNALLNENGAAQEELNKLSDAYAKLLGHQNQKQKIKHVVKLKEENAQLKQEVLKLRSQVAKEKKVRGELEDQLNAIQGIKRFDPSKAFQHSAKENVSPKTPFKESNKQNPALFLWNRP</sequence>
<dbReference type="RefSeq" id="XP_028573262.1">
    <property type="nucleotide sequence ID" value="XM_028717429.1"/>
</dbReference>
<name>A0A670IXE8_PODMU</name>
<reference evidence="7 8" key="1">
    <citation type="journal article" date="2019" name="Proc. Natl. Acad. Sci. U.S.A.">
        <title>Regulatory changes in pterin and carotenoid genes underlie balanced color polymorphisms in the wall lizard.</title>
        <authorList>
            <person name="Andrade P."/>
            <person name="Pinho C."/>
            <person name="Perez I de Lanuza G."/>
            <person name="Afonso S."/>
            <person name="Brejcha J."/>
            <person name="Rubin C.J."/>
            <person name="Wallerman O."/>
            <person name="Pereira P."/>
            <person name="Sabatino S.J."/>
            <person name="Bellati A."/>
            <person name="Pellitteri-Rosa D."/>
            <person name="Bosakova Z."/>
            <person name="Bunikis I."/>
            <person name="Carretero M.A."/>
            <person name="Feiner N."/>
            <person name="Marsik P."/>
            <person name="Pauperio F."/>
            <person name="Salvi D."/>
            <person name="Soler L."/>
            <person name="While G.M."/>
            <person name="Uller T."/>
            <person name="Font E."/>
            <person name="Andersson L."/>
            <person name="Carneiro M."/>
        </authorList>
    </citation>
    <scope>NUCLEOTIDE SEQUENCE</scope>
</reference>
<keyword evidence="2" id="KW-0963">Cytoplasm</keyword>
<dbReference type="OrthoDB" id="419631at2759"/>
<evidence type="ECO:0000313" key="7">
    <source>
        <dbReference type="Ensembl" id="ENSPMRP00000016650.1"/>
    </source>
</evidence>
<feature type="coiled-coil region" evidence="4">
    <location>
        <begin position="597"/>
        <end position="682"/>
    </location>
</feature>
<dbReference type="Ensembl" id="ENSPMRT00000017752.1">
    <property type="protein sequence ID" value="ENSPMRP00000016650.1"/>
    <property type="gene ID" value="ENSPMRG00000011083.1"/>
</dbReference>
<dbReference type="GeneTree" id="ENSGT00390000007135"/>
<dbReference type="InterPro" id="IPR026203">
    <property type="entry name" value="IHABP"/>
</dbReference>
<dbReference type="OMA" id="NEAPTCA"/>
<organism evidence="7 8">
    <name type="scientific">Podarcis muralis</name>
    <name type="common">Wall lizard</name>
    <name type="synonym">Lacerta muralis</name>
    <dbReference type="NCBI Taxonomy" id="64176"/>
    <lineage>
        <taxon>Eukaryota</taxon>
        <taxon>Metazoa</taxon>
        <taxon>Chordata</taxon>
        <taxon>Craniata</taxon>
        <taxon>Vertebrata</taxon>
        <taxon>Euteleostomi</taxon>
        <taxon>Lepidosauria</taxon>
        <taxon>Squamata</taxon>
        <taxon>Bifurcata</taxon>
        <taxon>Unidentata</taxon>
        <taxon>Episquamata</taxon>
        <taxon>Laterata</taxon>
        <taxon>Lacertibaenia</taxon>
        <taxon>Lacertidae</taxon>
        <taxon>Podarcis</taxon>
    </lineage>
</organism>
<proteinExistence type="predicted"/>
<keyword evidence="3" id="KW-0206">Cytoskeleton</keyword>
<feature type="domain" description="Hyaluronan-mediated motility receptor C-terminal" evidence="6">
    <location>
        <begin position="569"/>
        <end position="721"/>
    </location>
</feature>
<feature type="region of interest" description="Disordered" evidence="5">
    <location>
        <begin position="41"/>
        <end position="65"/>
    </location>
</feature>
<dbReference type="GO" id="GO:0030214">
    <property type="term" value="P:hyaluronan catabolic process"/>
    <property type="evidence" value="ECO:0007669"/>
    <property type="project" value="Ensembl"/>
</dbReference>
<dbReference type="GO" id="GO:0038024">
    <property type="term" value="F:cargo receptor activity"/>
    <property type="evidence" value="ECO:0007669"/>
    <property type="project" value="Ensembl"/>
</dbReference>
<comment type="subcellular location">
    <subcellularLocation>
        <location evidence="1">Cytoplasm</location>
        <location evidence="1">Cytoskeleton</location>
        <location evidence="1">Spindle</location>
    </subcellularLocation>
</comment>
<dbReference type="GO" id="GO:0005540">
    <property type="term" value="F:hyaluronic acid binding"/>
    <property type="evidence" value="ECO:0007669"/>
    <property type="project" value="InterPro"/>
</dbReference>
<feature type="region of interest" description="Disordered" evidence="5">
    <location>
        <begin position="701"/>
        <end position="735"/>
    </location>
</feature>
<evidence type="ECO:0000256" key="5">
    <source>
        <dbReference type="SAM" id="MobiDB-lite"/>
    </source>
</evidence>
<dbReference type="GeneID" id="114590854"/>
<evidence type="ECO:0000256" key="1">
    <source>
        <dbReference type="ARBA" id="ARBA00004186"/>
    </source>
</evidence>
<dbReference type="KEGG" id="pmua:114590854"/>
<feature type="coiled-coil region" evidence="4">
    <location>
        <begin position="482"/>
        <end position="530"/>
    </location>
</feature>
<protein>
    <submittedName>
        <fullName evidence="7">Hyaluronan mediated motility receptor</fullName>
    </submittedName>
</protein>
<dbReference type="GO" id="GO:0005819">
    <property type="term" value="C:spindle"/>
    <property type="evidence" value="ECO:0007669"/>
    <property type="project" value="UniProtKB-SubCell"/>
</dbReference>
<evidence type="ECO:0000256" key="2">
    <source>
        <dbReference type="ARBA" id="ARBA00022490"/>
    </source>
</evidence>
<keyword evidence="4" id="KW-0175">Coiled coil</keyword>
<dbReference type="GO" id="GO:0016020">
    <property type="term" value="C:membrane"/>
    <property type="evidence" value="ECO:0007669"/>
    <property type="project" value="TreeGrafter"/>
</dbReference>